<accession>A0A6A6P6B1</accession>
<organism evidence="1 2">
    <name type="scientific">Lineolata rhizophorae</name>
    <dbReference type="NCBI Taxonomy" id="578093"/>
    <lineage>
        <taxon>Eukaryota</taxon>
        <taxon>Fungi</taxon>
        <taxon>Dikarya</taxon>
        <taxon>Ascomycota</taxon>
        <taxon>Pezizomycotina</taxon>
        <taxon>Dothideomycetes</taxon>
        <taxon>Dothideomycetes incertae sedis</taxon>
        <taxon>Lineolatales</taxon>
        <taxon>Lineolataceae</taxon>
        <taxon>Lineolata</taxon>
    </lineage>
</organism>
<dbReference type="Proteomes" id="UP000799766">
    <property type="component" value="Unassembled WGS sequence"/>
</dbReference>
<name>A0A6A6P6B1_9PEZI</name>
<protein>
    <submittedName>
        <fullName evidence="1">Uncharacterized protein</fullName>
    </submittedName>
</protein>
<evidence type="ECO:0000313" key="2">
    <source>
        <dbReference type="Proteomes" id="UP000799766"/>
    </source>
</evidence>
<sequence>MPSCRFPLQAVLPSVGIDSQHQPEFEKLRTSSDRGYQRPPTLNILDLRSSASNPIKLPGEQQTAPETLHELRAFEVHQMQRFLIARKLRRTAAFELKARRTSGSILILTQDRSRPRGRSSTDDRLPIEGQRLYHANPVSVDNEYAFLVLQSILQSNIMWVCCKFKVKNADSCYVYLNSKCSHRRCSNCKA</sequence>
<reference evidence="1" key="1">
    <citation type="journal article" date="2020" name="Stud. Mycol.">
        <title>101 Dothideomycetes genomes: a test case for predicting lifestyles and emergence of pathogens.</title>
        <authorList>
            <person name="Haridas S."/>
            <person name="Albert R."/>
            <person name="Binder M."/>
            <person name="Bloem J."/>
            <person name="Labutti K."/>
            <person name="Salamov A."/>
            <person name="Andreopoulos B."/>
            <person name="Baker S."/>
            <person name="Barry K."/>
            <person name="Bills G."/>
            <person name="Bluhm B."/>
            <person name="Cannon C."/>
            <person name="Castanera R."/>
            <person name="Culley D."/>
            <person name="Daum C."/>
            <person name="Ezra D."/>
            <person name="Gonzalez J."/>
            <person name="Henrissat B."/>
            <person name="Kuo A."/>
            <person name="Liang C."/>
            <person name="Lipzen A."/>
            <person name="Lutzoni F."/>
            <person name="Magnuson J."/>
            <person name="Mondo S."/>
            <person name="Nolan M."/>
            <person name="Ohm R."/>
            <person name="Pangilinan J."/>
            <person name="Park H.-J."/>
            <person name="Ramirez L."/>
            <person name="Alfaro M."/>
            <person name="Sun H."/>
            <person name="Tritt A."/>
            <person name="Yoshinaga Y."/>
            <person name="Zwiers L.-H."/>
            <person name="Turgeon B."/>
            <person name="Goodwin S."/>
            <person name="Spatafora J."/>
            <person name="Crous P."/>
            <person name="Grigoriev I."/>
        </authorList>
    </citation>
    <scope>NUCLEOTIDE SEQUENCE</scope>
    <source>
        <strain evidence="1">ATCC 16933</strain>
    </source>
</reference>
<proteinExistence type="predicted"/>
<keyword evidence="2" id="KW-1185">Reference proteome</keyword>
<dbReference type="AlphaFoldDB" id="A0A6A6P6B1"/>
<gene>
    <name evidence="1" type="ORF">BDY21DRAFT_362103</name>
</gene>
<dbReference type="EMBL" id="MU001675">
    <property type="protein sequence ID" value="KAF2459347.1"/>
    <property type="molecule type" value="Genomic_DNA"/>
</dbReference>
<evidence type="ECO:0000313" key="1">
    <source>
        <dbReference type="EMBL" id="KAF2459347.1"/>
    </source>
</evidence>